<proteinExistence type="predicted"/>
<dbReference type="InterPro" id="IPR027417">
    <property type="entry name" value="P-loop_NTPase"/>
</dbReference>
<evidence type="ECO:0000313" key="2">
    <source>
        <dbReference type="Proteomes" id="UP000308197"/>
    </source>
</evidence>
<protein>
    <recommendedName>
        <fullName evidence="3">G-protein alpha subunit</fullName>
    </recommendedName>
</protein>
<dbReference type="EMBL" id="ML213469">
    <property type="protein sequence ID" value="TFK77575.1"/>
    <property type="molecule type" value="Genomic_DNA"/>
</dbReference>
<dbReference type="AlphaFoldDB" id="A0A5C3NK31"/>
<dbReference type="InterPro" id="IPR011025">
    <property type="entry name" value="GproteinA_insert"/>
</dbReference>
<dbReference type="GO" id="GO:0007165">
    <property type="term" value="P:signal transduction"/>
    <property type="evidence" value="ECO:0007669"/>
    <property type="project" value="InterPro"/>
</dbReference>
<dbReference type="Proteomes" id="UP000308197">
    <property type="component" value="Unassembled WGS sequence"/>
</dbReference>
<dbReference type="Gene3D" id="3.40.50.300">
    <property type="entry name" value="P-loop containing nucleotide triphosphate hydrolases"/>
    <property type="match status" value="1"/>
</dbReference>
<organism evidence="1 2">
    <name type="scientific">Polyporus arcularius HHB13444</name>
    <dbReference type="NCBI Taxonomy" id="1314778"/>
    <lineage>
        <taxon>Eukaryota</taxon>
        <taxon>Fungi</taxon>
        <taxon>Dikarya</taxon>
        <taxon>Basidiomycota</taxon>
        <taxon>Agaricomycotina</taxon>
        <taxon>Agaricomycetes</taxon>
        <taxon>Polyporales</taxon>
        <taxon>Polyporaceae</taxon>
        <taxon>Polyporus</taxon>
    </lineage>
</organism>
<dbReference type="InParanoid" id="A0A5C3NK31"/>
<evidence type="ECO:0000313" key="1">
    <source>
        <dbReference type="EMBL" id="TFK77575.1"/>
    </source>
</evidence>
<gene>
    <name evidence="1" type="ORF">K466DRAFT_608015</name>
</gene>
<keyword evidence="2" id="KW-1185">Reference proteome</keyword>
<sequence>IAVSRRAYDRRKKAIKILLLGQAESGKSTTLKNFQLAFSPQHFHKERAAWKTIIQLNLIRSVPRSPFAPPISRGIVESPASSHCPVTSPLVFYALRIPTLRCCT</sequence>
<reference evidence="1 2" key="1">
    <citation type="journal article" date="2019" name="Nat. Ecol. Evol.">
        <title>Megaphylogeny resolves global patterns of mushroom evolution.</title>
        <authorList>
            <person name="Varga T."/>
            <person name="Krizsan K."/>
            <person name="Foldi C."/>
            <person name="Dima B."/>
            <person name="Sanchez-Garcia M."/>
            <person name="Sanchez-Ramirez S."/>
            <person name="Szollosi G.J."/>
            <person name="Szarkandi J.G."/>
            <person name="Papp V."/>
            <person name="Albert L."/>
            <person name="Andreopoulos W."/>
            <person name="Angelini C."/>
            <person name="Antonin V."/>
            <person name="Barry K.W."/>
            <person name="Bougher N.L."/>
            <person name="Buchanan P."/>
            <person name="Buyck B."/>
            <person name="Bense V."/>
            <person name="Catcheside P."/>
            <person name="Chovatia M."/>
            <person name="Cooper J."/>
            <person name="Damon W."/>
            <person name="Desjardin D."/>
            <person name="Finy P."/>
            <person name="Geml J."/>
            <person name="Haridas S."/>
            <person name="Hughes K."/>
            <person name="Justo A."/>
            <person name="Karasinski D."/>
            <person name="Kautmanova I."/>
            <person name="Kiss B."/>
            <person name="Kocsube S."/>
            <person name="Kotiranta H."/>
            <person name="LaButti K.M."/>
            <person name="Lechner B.E."/>
            <person name="Liimatainen K."/>
            <person name="Lipzen A."/>
            <person name="Lukacs Z."/>
            <person name="Mihaltcheva S."/>
            <person name="Morgado L.N."/>
            <person name="Niskanen T."/>
            <person name="Noordeloos M.E."/>
            <person name="Ohm R.A."/>
            <person name="Ortiz-Santana B."/>
            <person name="Ovrebo C."/>
            <person name="Racz N."/>
            <person name="Riley R."/>
            <person name="Savchenko A."/>
            <person name="Shiryaev A."/>
            <person name="Soop K."/>
            <person name="Spirin V."/>
            <person name="Szebenyi C."/>
            <person name="Tomsovsky M."/>
            <person name="Tulloss R.E."/>
            <person name="Uehling J."/>
            <person name="Grigoriev I.V."/>
            <person name="Vagvolgyi C."/>
            <person name="Papp T."/>
            <person name="Martin F.M."/>
            <person name="Miettinen O."/>
            <person name="Hibbett D.S."/>
            <person name="Nagy L.G."/>
        </authorList>
    </citation>
    <scope>NUCLEOTIDE SEQUENCE [LARGE SCALE GENOMIC DNA]</scope>
    <source>
        <strain evidence="1 2">HHB13444</strain>
    </source>
</reference>
<evidence type="ECO:0008006" key="3">
    <source>
        <dbReference type="Google" id="ProtNLM"/>
    </source>
</evidence>
<name>A0A5C3NK31_9APHY</name>
<feature type="non-terminal residue" evidence="1">
    <location>
        <position position="1"/>
    </location>
</feature>
<accession>A0A5C3NK31</accession>
<dbReference type="STRING" id="1314778.A0A5C3NK31"/>
<dbReference type="Gene3D" id="1.10.400.10">
    <property type="entry name" value="GI Alpha 1, domain 2-like"/>
    <property type="match status" value="1"/>
</dbReference>